<sequence>MTEAGDVARGTDVETAVRHWHVTLTLGGAAVEPLLARAAVQRLTEERPFLDSVAATGDTAEVRFWDEGESMLDVASLAMRLWNEHRESARLPDWEVVGLEIVEKHIHDRRTRPGRRA</sequence>
<keyword evidence="2" id="KW-1185">Reference proteome</keyword>
<gene>
    <name evidence="1" type="ORF">EDD33_2510</name>
</gene>
<dbReference type="OrthoDB" id="3827181at2"/>
<organism evidence="1 2">
    <name type="scientific">Nocardioides aurantiacus</name>
    <dbReference type="NCBI Taxonomy" id="86796"/>
    <lineage>
        <taxon>Bacteria</taxon>
        <taxon>Bacillati</taxon>
        <taxon>Actinomycetota</taxon>
        <taxon>Actinomycetes</taxon>
        <taxon>Propionibacteriales</taxon>
        <taxon>Nocardioidaceae</taxon>
        <taxon>Nocardioides</taxon>
    </lineage>
</organism>
<dbReference type="Proteomes" id="UP000281738">
    <property type="component" value="Unassembled WGS sequence"/>
</dbReference>
<evidence type="ECO:0000313" key="2">
    <source>
        <dbReference type="Proteomes" id="UP000281738"/>
    </source>
</evidence>
<dbReference type="EMBL" id="RKHO01000001">
    <property type="protein sequence ID" value="ROR91639.1"/>
    <property type="molecule type" value="Genomic_DNA"/>
</dbReference>
<evidence type="ECO:0000313" key="1">
    <source>
        <dbReference type="EMBL" id="ROR91639.1"/>
    </source>
</evidence>
<protein>
    <submittedName>
        <fullName evidence="1">Uncharacterized protein</fullName>
    </submittedName>
</protein>
<dbReference type="AlphaFoldDB" id="A0A3N2CVX5"/>
<accession>A0A3N2CVX5</accession>
<proteinExistence type="predicted"/>
<reference evidence="1 2" key="1">
    <citation type="submission" date="2018-11" db="EMBL/GenBank/DDBJ databases">
        <title>Sequencing the genomes of 1000 actinobacteria strains.</title>
        <authorList>
            <person name="Klenk H.-P."/>
        </authorList>
    </citation>
    <scope>NUCLEOTIDE SEQUENCE [LARGE SCALE GENOMIC DNA]</scope>
    <source>
        <strain evidence="1 2">DSM 12652</strain>
    </source>
</reference>
<name>A0A3N2CVX5_9ACTN</name>
<comment type="caution">
    <text evidence="1">The sequence shown here is derived from an EMBL/GenBank/DDBJ whole genome shotgun (WGS) entry which is preliminary data.</text>
</comment>